<evidence type="ECO:0000313" key="2">
    <source>
        <dbReference type="Proteomes" id="UP000824107"/>
    </source>
</evidence>
<dbReference type="EMBL" id="DVNC01000022">
    <property type="protein sequence ID" value="HIU53042.1"/>
    <property type="molecule type" value="Genomic_DNA"/>
</dbReference>
<accession>A0A9D1M3S0</accession>
<reference evidence="1" key="1">
    <citation type="submission" date="2020-10" db="EMBL/GenBank/DDBJ databases">
        <authorList>
            <person name="Gilroy R."/>
        </authorList>
    </citation>
    <scope>NUCLEOTIDE SEQUENCE</scope>
    <source>
        <strain evidence="1">ChiW3-316</strain>
    </source>
</reference>
<organism evidence="1 2">
    <name type="scientific">Candidatus Scatocola faecipullorum</name>
    <dbReference type="NCBI Taxonomy" id="2840917"/>
    <lineage>
        <taxon>Bacteria</taxon>
        <taxon>Pseudomonadati</taxon>
        <taxon>Pseudomonadota</taxon>
        <taxon>Alphaproteobacteria</taxon>
        <taxon>Rhodospirillales</taxon>
        <taxon>Rhodospirillaceae</taxon>
        <taxon>Rhodospirillaceae incertae sedis</taxon>
        <taxon>Candidatus Scatocola</taxon>
    </lineage>
</organism>
<sequence>MKKILLPLTAVAAFAVIAAANIKIAAALAIMIVFFSGIFATLPRLMEFQDRLEIRRWKKRLEENEKRKERIAKICREVPQEHLV</sequence>
<gene>
    <name evidence="1" type="ORF">IAD20_03060</name>
</gene>
<comment type="caution">
    <text evidence="1">The sequence shown here is derived from an EMBL/GenBank/DDBJ whole genome shotgun (WGS) entry which is preliminary data.</text>
</comment>
<dbReference type="AlphaFoldDB" id="A0A9D1M3S0"/>
<proteinExistence type="predicted"/>
<protein>
    <submittedName>
        <fullName evidence="1">Uncharacterized protein</fullName>
    </submittedName>
</protein>
<dbReference type="Proteomes" id="UP000824107">
    <property type="component" value="Unassembled WGS sequence"/>
</dbReference>
<name>A0A9D1M3S0_9PROT</name>
<reference evidence="1" key="2">
    <citation type="journal article" date="2021" name="PeerJ">
        <title>Extensive microbial diversity within the chicken gut microbiome revealed by metagenomics and culture.</title>
        <authorList>
            <person name="Gilroy R."/>
            <person name="Ravi A."/>
            <person name="Getino M."/>
            <person name="Pursley I."/>
            <person name="Horton D.L."/>
            <person name="Alikhan N.F."/>
            <person name="Baker D."/>
            <person name="Gharbi K."/>
            <person name="Hall N."/>
            <person name="Watson M."/>
            <person name="Adriaenssens E.M."/>
            <person name="Foster-Nyarko E."/>
            <person name="Jarju S."/>
            <person name="Secka A."/>
            <person name="Antonio M."/>
            <person name="Oren A."/>
            <person name="Chaudhuri R.R."/>
            <person name="La Ragione R."/>
            <person name="Hildebrand F."/>
            <person name="Pallen M.J."/>
        </authorList>
    </citation>
    <scope>NUCLEOTIDE SEQUENCE</scope>
    <source>
        <strain evidence="1">ChiW3-316</strain>
    </source>
</reference>
<evidence type="ECO:0000313" key="1">
    <source>
        <dbReference type="EMBL" id="HIU53042.1"/>
    </source>
</evidence>